<protein>
    <submittedName>
        <fullName evidence="2">Uncharacterized protein</fullName>
    </submittedName>
</protein>
<evidence type="ECO:0000256" key="1">
    <source>
        <dbReference type="SAM" id="Phobius"/>
    </source>
</evidence>
<keyword evidence="1" id="KW-1133">Transmembrane helix</keyword>
<keyword evidence="1" id="KW-0472">Membrane</keyword>
<proteinExistence type="predicted"/>
<name>A0A9J5Z6L4_SOLCO</name>
<comment type="caution">
    <text evidence="2">The sequence shown here is derived from an EMBL/GenBank/DDBJ whole genome shotgun (WGS) entry which is preliminary data.</text>
</comment>
<keyword evidence="3" id="KW-1185">Reference proteome</keyword>
<accession>A0A9J5Z6L4</accession>
<reference evidence="2 3" key="1">
    <citation type="submission" date="2020-09" db="EMBL/GenBank/DDBJ databases">
        <title>De no assembly of potato wild relative species, Solanum commersonii.</title>
        <authorList>
            <person name="Cho K."/>
        </authorList>
    </citation>
    <scope>NUCLEOTIDE SEQUENCE [LARGE SCALE GENOMIC DNA]</scope>
    <source>
        <strain evidence="2">LZ3.2</strain>
        <tissue evidence="2">Leaf</tissue>
    </source>
</reference>
<evidence type="ECO:0000313" key="2">
    <source>
        <dbReference type="EMBL" id="KAG5608643.1"/>
    </source>
</evidence>
<organism evidence="2 3">
    <name type="scientific">Solanum commersonii</name>
    <name type="common">Commerson's wild potato</name>
    <name type="synonym">Commerson's nightshade</name>
    <dbReference type="NCBI Taxonomy" id="4109"/>
    <lineage>
        <taxon>Eukaryota</taxon>
        <taxon>Viridiplantae</taxon>
        <taxon>Streptophyta</taxon>
        <taxon>Embryophyta</taxon>
        <taxon>Tracheophyta</taxon>
        <taxon>Spermatophyta</taxon>
        <taxon>Magnoliopsida</taxon>
        <taxon>eudicotyledons</taxon>
        <taxon>Gunneridae</taxon>
        <taxon>Pentapetalae</taxon>
        <taxon>asterids</taxon>
        <taxon>lamiids</taxon>
        <taxon>Solanales</taxon>
        <taxon>Solanaceae</taxon>
        <taxon>Solanoideae</taxon>
        <taxon>Solaneae</taxon>
        <taxon>Solanum</taxon>
    </lineage>
</organism>
<gene>
    <name evidence="2" type="ORF">H5410_019924</name>
</gene>
<keyword evidence="1" id="KW-0812">Transmembrane</keyword>
<dbReference type="EMBL" id="JACXVP010000004">
    <property type="protein sequence ID" value="KAG5608643.1"/>
    <property type="molecule type" value="Genomic_DNA"/>
</dbReference>
<dbReference type="Proteomes" id="UP000824120">
    <property type="component" value="Chromosome 4"/>
</dbReference>
<evidence type="ECO:0000313" key="3">
    <source>
        <dbReference type="Proteomes" id="UP000824120"/>
    </source>
</evidence>
<dbReference type="AlphaFoldDB" id="A0A9J5Z6L4"/>
<sequence>MKANLKHNYFSNPWVGASTVATIILLILTTIHTILAFTEIGVEERGMAHSIEITSIDDQISLFPQIENDEIDKGRKVDHLIEIK</sequence>
<feature type="transmembrane region" description="Helical" evidence="1">
    <location>
        <begin position="14"/>
        <end position="37"/>
    </location>
</feature>